<comment type="caution">
    <text evidence="1">The sequence shown here is derived from an EMBL/GenBank/DDBJ whole genome shotgun (WGS) entry which is preliminary data.</text>
</comment>
<organism evidence="1 2">
    <name type="scientific">Segatella salivae DSM 15606</name>
    <dbReference type="NCBI Taxonomy" id="888832"/>
    <lineage>
        <taxon>Bacteria</taxon>
        <taxon>Pseudomonadati</taxon>
        <taxon>Bacteroidota</taxon>
        <taxon>Bacteroidia</taxon>
        <taxon>Bacteroidales</taxon>
        <taxon>Prevotellaceae</taxon>
        <taxon>Segatella</taxon>
    </lineage>
</organism>
<dbReference type="Proteomes" id="UP000003874">
    <property type="component" value="Unassembled WGS sequence"/>
</dbReference>
<protein>
    <submittedName>
        <fullName evidence="1">Uncharacterized protein</fullName>
    </submittedName>
</protein>
<keyword evidence="2" id="KW-1185">Reference proteome</keyword>
<gene>
    <name evidence="1" type="ORF">HMPREF9420_1861</name>
</gene>
<proteinExistence type="predicted"/>
<sequence>MVGIVELAVAFYFANCMIVEGKGEERAQLIDFRSIFFTKFLHFNINYINLQC</sequence>
<accession>E6MQU3</accession>
<evidence type="ECO:0000313" key="1">
    <source>
        <dbReference type="EMBL" id="EFV03992.1"/>
    </source>
</evidence>
<dbReference type="STRING" id="888832.HMPREF9420_1861"/>
<name>E6MQU3_9BACT</name>
<dbReference type="HOGENOM" id="CLU_3083300_0_0_10"/>
<reference evidence="1 2" key="1">
    <citation type="submission" date="2010-12" db="EMBL/GenBank/DDBJ databases">
        <authorList>
            <person name="Muzny D."/>
            <person name="Qin X."/>
            <person name="Deng J."/>
            <person name="Jiang H."/>
            <person name="Liu Y."/>
            <person name="Qu J."/>
            <person name="Song X.-Z."/>
            <person name="Zhang L."/>
            <person name="Thornton R."/>
            <person name="Coyle M."/>
            <person name="Francisco L."/>
            <person name="Jackson L."/>
            <person name="Javaid M."/>
            <person name="Korchina V."/>
            <person name="Kovar C."/>
            <person name="Mata R."/>
            <person name="Mathew T."/>
            <person name="Ngo R."/>
            <person name="Nguyen L."/>
            <person name="Nguyen N."/>
            <person name="Okwuonu G."/>
            <person name="Ongeri F."/>
            <person name="Pham C."/>
            <person name="Simmons D."/>
            <person name="Wilczek-Boney K."/>
            <person name="Hale W."/>
            <person name="Jakkamsetti A."/>
            <person name="Pham P."/>
            <person name="Ruth R."/>
            <person name="San Lucas F."/>
            <person name="Warren J."/>
            <person name="Zhang J."/>
            <person name="Zhao Z."/>
            <person name="Zhou C."/>
            <person name="Zhu D."/>
            <person name="Lee S."/>
            <person name="Bess C."/>
            <person name="Blankenburg K."/>
            <person name="Forbes L."/>
            <person name="Fu Q."/>
            <person name="Gubbala S."/>
            <person name="Hirani K."/>
            <person name="Jayaseelan J.C."/>
            <person name="Lara F."/>
            <person name="Munidasa M."/>
            <person name="Palculict T."/>
            <person name="Patil S."/>
            <person name="Pu L.-L."/>
            <person name="Saada N."/>
            <person name="Tang L."/>
            <person name="Weissenberger G."/>
            <person name="Zhu Y."/>
            <person name="Hemphill L."/>
            <person name="Shang Y."/>
            <person name="Youmans B."/>
            <person name="Ayvaz T."/>
            <person name="Ross M."/>
            <person name="Santibanez J."/>
            <person name="Aqrawi P."/>
            <person name="Gross S."/>
            <person name="Joshi V."/>
            <person name="Fowler G."/>
            <person name="Nazareth L."/>
            <person name="Reid J."/>
            <person name="Worley K."/>
            <person name="Petrosino J."/>
            <person name="Highlander S."/>
            <person name="Gibbs R."/>
        </authorList>
    </citation>
    <scope>NUCLEOTIDE SEQUENCE [LARGE SCALE GENOMIC DNA]</scope>
    <source>
        <strain evidence="1 2">DSM 15606</strain>
    </source>
</reference>
<dbReference type="AlphaFoldDB" id="E6MQU3"/>
<evidence type="ECO:0000313" key="2">
    <source>
        <dbReference type="Proteomes" id="UP000003874"/>
    </source>
</evidence>
<dbReference type="EMBL" id="AEQO01000152">
    <property type="protein sequence ID" value="EFV03992.1"/>
    <property type="molecule type" value="Genomic_DNA"/>
</dbReference>